<evidence type="ECO:0000313" key="10">
    <source>
        <dbReference type="Proteomes" id="UP000239504"/>
    </source>
</evidence>
<keyword evidence="2 6" id="KW-0805">Transcription regulation</keyword>
<dbReference type="InterPro" id="IPR039425">
    <property type="entry name" value="RNA_pol_sigma-70-like"/>
</dbReference>
<reference evidence="9 10" key="1">
    <citation type="submission" date="2017-12" db="EMBL/GenBank/DDBJ databases">
        <authorList>
            <person name="Hurst M.R.H."/>
        </authorList>
    </citation>
    <scope>NUCLEOTIDE SEQUENCE [LARGE SCALE GENOMIC DNA]</scope>
    <source>
        <strain evidence="9 10">SY-3-19</strain>
    </source>
</reference>
<dbReference type="Gene3D" id="1.10.1740.10">
    <property type="match status" value="1"/>
</dbReference>
<feature type="domain" description="RNA polymerase sigma factor 70 region 4 type 2" evidence="8">
    <location>
        <begin position="110"/>
        <end position="162"/>
    </location>
</feature>
<dbReference type="InterPro" id="IPR013249">
    <property type="entry name" value="RNA_pol_sigma70_r4_t2"/>
</dbReference>
<dbReference type="PROSITE" id="PS01063">
    <property type="entry name" value="SIGMA70_ECF"/>
    <property type="match status" value="1"/>
</dbReference>
<dbReference type="PANTHER" id="PTHR43133:SF63">
    <property type="entry name" value="RNA POLYMERASE SIGMA FACTOR FECI-RELATED"/>
    <property type="match status" value="1"/>
</dbReference>
<evidence type="ECO:0000256" key="3">
    <source>
        <dbReference type="ARBA" id="ARBA00023082"/>
    </source>
</evidence>
<evidence type="ECO:0000259" key="7">
    <source>
        <dbReference type="Pfam" id="PF04542"/>
    </source>
</evidence>
<keyword evidence="10" id="KW-1185">Reference proteome</keyword>
<dbReference type="InterPro" id="IPR013325">
    <property type="entry name" value="RNA_pol_sigma_r2"/>
</dbReference>
<keyword evidence="5 6" id="KW-0804">Transcription</keyword>
<dbReference type="InterPro" id="IPR000838">
    <property type="entry name" value="RNA_pol_sigma70_ECF_CS"/>
</dbReference>
<accession>A0A2S7K2D8</accession>
<comment type="caution">
    <text evidence="9">The sequence shown here is derived from an EMBL/GenBank/DDBJ whole genome shotgun (WGS) entry which is preliminary data.</text>
</comment>
<feature type="domain" description="RNA polymerase sigma-70 region 2" evidence="7">
    <location>
        <begin position="17"/>
        <end position="77"/>
    </location>
</feature>
<dbReference type="PANTHER" id="PTHR43133">
    <property type="entry name" value="RNA POLYMERASE ECF-TYPE SIGMA FACTO"/>
    <property type="match status" value="1"/>
</dbReference>
<dbReference type="Proteomes" id="UP000239504">
    <property type="component" value="Unassembled WGS sequence"/>
</dbReference>
<dbReference type="CDD" id="cd06171">
    <property type="entry name" value="Sigma70_r4"/>
    <property type="match status" value="1"/>
</dbReference>
<dbReference type="NCBIfam" id="TIGR02937">
    <property type="entry name" value="sigma70-ECF"/>
    <property type="match status" value="1"/>
</dbReference>
<evidence type="ECO:0000256" key="2">
    <source>
        <dbReference type="ARBA" id="ARBA00023015"/>
    </source>
</evidence>
<dbReference type="AlphaFoldDB" id="A0A2S7K2D8"/>
<sequence length="192" mass="21596">MAKNGRKELHAAIVAAERRIWSFFRRRLRSAVDADDLTQEVILRALRAAEQNEIEQPKAFLYGVARNVLLSNATKRSKATLQYIEDLCGGEDFTSGVSLETEIDDRERWREFAEAVNGLPEQCRKVFILKKVYGYSMREISSQLGISPSTVEKHVAASLKRLVKLRMARDASESSLVKWKAVQGGGRNGAPE</sequence>
<keyword evidence="3 6" id="KW-0731">Sigma factor</keyword>
<evidence type="ECO:0000256" key="5">
    <source>
        <dbReference type="ARBA" id="ARBA00023163"/>
    </source>
</evidence>
<dbReference type="SUPFAM" id="SSF88659">
    <property type="entry name" value="Sigma3 and sigma4 domains of RNA polymerase sigma factors"/>
    <property type="match status" value="1"/>
</dbReference>
<dbReference type="InterPro" id="IPR007627">
    <property type="entry name" value="RNA_pol_sigma70_r2"/>
</dbReference>
<evidence type="ECO:0000256" key="6">
    <source>
        <dbReference type="RuleBase" id="RU000716"/>
    </source>
</evidence>
<dbReference type="Pfam" id="PF04542">
    <property type="entry name" value="Sigma70_r2"/>
    <property type="match status" value="1"/>
</dbReference>
<dbReference type="GO" id="GO:0006352">
    <property type="term" value="P:DNA-templated transcription initiation"/>
    <property type="evidence" value="ECO:0007669"/>
    <property type="project" value="InterPro"/>
</dbReference>
<evidence type="ECO:0000256" key="1">
    <source>
        <dbReference type="ARBA" id="ARBA00010641"/>
    </source>
</evidence>
<evidence type="ECO:0000259" key="8">
    <source>
        <dbReference type="Pfam" id="PF08281"/>
    </source>
</evidence>
<dbReference type="SUPFAM" id="SSF88946">
    <property type="entry name" value="Sigma2 domain of RNA polymerase sigma factors"/>
    <property type="match status" value="1"/>
</dbReference>
<evidence type="ECO:0000313" key="9">
    <source>
        <dbReference type="EMBL" id="PQA86641.1"/>
    </source>
</evidence>
<dbReference type="InterPro" id="IPR014284">
    <property type="entry name" value="RNA_pol_sigma-70_dom"/>
</dbReference>
<evidence type="ECO:0000256" key="4">
    <source>
        <dbReference type="ARBA" id="ARBA00023125"/>
    </source>
</evidence>
<dbReference type="GO" id="GO:0016987">
    <property type="term" value="F:sigma factor activity"/>
    <property type="evidence" value="ECO:0007669"/>
    <property type="project" value="UniProtKB-KW"/>
</dbReference>
<gene>
    <name evidence="9" type="ORF">CW354_16045</name>
</gene>
<comment type="similarity">
    <text evidence="1 6">Belongs to the sigma-70 factor family. ECF subfamily.</text>
</comment>
<dbReference type="Pfam" id="PF08281">
    <property type="entry name" value="Sigma70_r4_2"/>
    <property type="match status" value="1"/>
</dbReference>
<dbReference type="Gene3D" id="1.10.10.10">
    <property type="entry name" value="Winged helix-like DNA-binding domain superfamily/Winged helix DNA-binding domain"/>
    <property type="match status" value="1"/>
</dbReference>
<dbReference type="RefSeq" id="WP_104831116.1">
    <property type="nucleotide sequence ID" value="NZ_PJCH01000013.1"/>
</dbReference>
<dbReference type="EMBL" id="PJCH01000013">
    <property type="protein sequence ID" value="PQA86641.1"/>
    <property type="molecule type" value="Genomic_DNA"/>
</dbReference>
<dbReference type="GO" id="GO:0003677">
    <property type="term" value="F:DNA binding"/>
    <property type="evidence" value="ECO:0007669"/>
    <property type="project" value="UniProtKB-KW"/>
</dbReference>
<keyword evidence="4 6" id="KW-0238">DNA-binding</keyword>
<dbReference type="InterPro" id="IPR013324">
    <property type="entry name" value="RNA_pol_sigma_r3/r4-like"/>
</dbReference>
<organism evidence="9 10">
    <name type="scientific">Hyphococcus luteus</name>
    <dbReference type="NCBI Taxonomy" id="2058213"/>
    <lineage>
        <taxon>Bacteria</taxon>
        <taxon>Pseudomonadati</taxon>
        <taxon>Pseudomonadota</taxon>
        <taxon>Alphaproteobacteria</taxon>
        <taxon>Parvularculales</taxon>
        <taxon>Parvularculaceae</taxon>
        <taxon>Hyphococcus</taxon>
    </lineage>
</organism>
<name>A0A2S7K2D8_9PROT</name>
<dbReference type="InterPro" id="IPR036388">
    <property type="entry name" value="WH-like_DNA-bd_sf"/>
</dbReference>
<dbReference type="OrthoDB" id="7628065at2"/>
<protein>
    <recommendedName>
        <fullName evidence="6">RNA polymerase sigma factor</fullName>
    </recommendedName>
</protein>
<proteinExistence type="inferred from homology"/>